<gene>
    <name evidence="1" type="ORF">JTE90_026536</name>
</gene>
<sequence>MGFLSSPLVEFQHFPTSIGARDMGDRRILRKKYNNIPSKGVGSLRVTCPLTPSAVEKATAGILYSPHSSLSSERLFRFTSKFHDRGHQEIAENDDSLFCRKLAD</sequence>
<accession>A0AAV6VQ66</accession>
<dbReference type="EMBL" id="JAFNEN010000038">
    <property type="protein sequence ID" value="KAG8198640.1"/>
    <property type="molecule type" value="Genomic_DNA"/>
</dbReference>
<evidence type="ECO:0000313" key="2">
    <source>
        <dbReference type="Proteomes" id="UP000827092"/>
    </source>
</evidence>
<evidence type="ECO:0000313" key="1">
    <source>
        <dbReference type="EMBL" id="KAG8198640.1"/>
    </source>
</evidence>
<organism evidence="1 2">
    <name type="scientific">Oedothorax gibbosus</name>
    <dbReference type="NCBI Taxonomy" id="931172"/>
    <lineage>
        <taxon>Eukaryota</taxon>
        <taxon>Metazoa</taxon>
        <taxon>Ecdysozoa</taxon>
        <taxon>Arthropoda</taxon>
        <taxon>Chelicerata</taxon>
        <taxon>Arachnida</taxon>
        <taxon>Araneae</taxon>
        <taxon>Araneomorphae</taxon>
        <taxon>Entelegynae</taxon>
        <taxon>Araneoidea</taxon>
        <taxon>Linyphiidae</taxon>
        <taxon>Erigoninae</taxon>
        <taxon>Oedothorax</taxon>
    </lineage>
</organism>
<dbReference type="Proteomes" id="UP000827092">
    <property type="component" value="Unassembled WGS sequence"/>
</dbReference>
<dbReference type="AlphaFoldDB" id="A0AAV6VQ66"/>
<keyword evidence="2" id="KW-1185">Reference proteome</keyword>
<reference evidence="1 2" key="1">
    <citation type="journal article" date="2022" name="Nat. Ecol. Evol.">
        <title>A masculinizing supergene underlies an exaggerated male reproductive morph in a spider.</title>
        <authorList>
            <person name="Hendrickx F."/>
            <person name="De Corte Z."/>
            <person name="Sonet G."/>
            <person name="Van Belleghem S.M."/>
            <person name="Kostlbacher S."/>
            <person name="Vangestel C."/>
        </authorList>
    </citation>
    <scope>NUCLEOTIDE SEQUENCE [LARGE SCALE GENOMIC DNA]</scope>
    <source>
        <strain evidence="1">W744_W776</strain>
    </source>
</reference>
<comment type="caution">
    <text evidence="1">The sequence shown here is derived from an EMBL/GenBank/DDBJ whole genome shotgun (WGS) entry which is preliminary data.</text>
</comment>
<protein>
    <submittedName>
        <fullName evidence="1">Uncharacterized protein</fullName>
    </submittedName>
</protein>
<proteinExistence type="predicted"/>
<name>A0AAV6VQ66_9ARAC</name>